<feature type="transmembrane region" description="Helical" evidence="1">
    <location>
        <begin position="178"/>
        <end position="204"/>
    </location>
</feature>
<gene>
    <name evidence="2" type="ORF">C8R28_1002110</name>
</gene>
<protein>
    <submittedName>
        <fullName evidence="2">Uncharacterized protein</fullName>
    </submittedName>
</protein>
<evidence type="ECO:0000313" key="3">
    <source>
        <dbReference type="Proteomes" id="UP000244110"/>
    </source>
</evidence>
<dbReference type="Proteomes" id="UP000244110">
    <property type="component" value="Unassembled WGS sequence"/>
</dbReference>
<proteinExistence type="predicted"/>
<keyword evidence="1" id="KW-0472">Membrane</keyword>
<dbReference type="AlphaFoldDB" id="A0A2T5IW27"/>
<organism evidence="2 3">
    <name type="scientific">Nitrosomonas ureae</name>
    <dbReference type="NCBI Taxonomy" id="44577"/>
    <lineage>
        <taxon>Bacteria</taxon>
        <taxon>Pseudomonadati</taxon>
        <taxon>Pseudomonadota</taxon>
        <taxon>Betaproteobacteria</taxon>
        <taxon>Nitrosomonadales</taxon>
        <taxon>Nitrosomonadaceae</taxon>
        <taxon>Nitrosomonas</taxon>
    </lineage>
</organism>
<evidence type="ECO:0000313" key="2">
    <source>
        <dbReference type="EMBL" id="PTQ88108.1"/>
    </source>
</evidence>
<dbReference type="RefSeq" id="WP_107786035.1">
    <property type="nucleotide sequence ID" value="NZ_QAOL01000002.1"/>
</dbReference>
<dbReference type="EMBL" id="QAOL01000002">
    <property type="protein sequence ID" value="PTQ88108.1"/>
    <property type="molecule type" value="Genomic_DNA"/>
</dbReference>
<evidence type="ECO:0000256" key="1">
    <source>
        <dbReference type="SAM" id="Phobius"/>
    </source>
</evidence>
<accession>A0A2T5IW27</accession>
<feature type="transmembrane region" description="Helical" evidence="1">
    <location>
        <begin position="12"/>
        <end position="36"/>
    </location>
</feature>
<comment type="caution">
    <text evidence="2">The sequence shown here is derived from an EMBL/GenBank/DDBJ whole genome shotgun (WGS) entry which is preliminary data.</text>
</comment>
<reference evidence="2 3" key="1">
    <citation type="submission" date="2018-04" db="EMBL/GenBank/DDBJ databases">
        <title>Active sludge and wastewater microbial communities from Klosterneuburg, Austria.</title>
        <authorList>
            <person name="Wagner M."/>
        </authorList>
    </citation>
    <scope>NUCLEOTIDE SEQUENCE [LARGE SCALE GENOMIC DNA]</scope>
    <source>
        <strain evidence="2 3">Nm4</strain>
    </source>
</reference>
<sequence>MDELLAKLTNLSYDFFGILLPGIIFNIFLLLIWIALDSLVPVWTNNSISKFTIQTLPHLVDTLSLEGRVFIVIPLIFLWYFFGHLLNWVGRSGSPIAGKISDRCRVYQSLKFHIPKPESSFDPKLEPLFKVIQKEFSPKGIMLAWSSLFPVFRIYLAQNLSHSLVTTYQNKYTLHRSITTASTLLFWFSLLGILGGIVTMYFYCIQPHWPFLIALPIGSLILVWGFSGSYLYNWTLFGNSIVTETYSLLHASKKCSIL</sequence>
<feature type="transmembrane region" description="Helical" evidence="1">
    <location>
        <begin position="69"/>
        <end position="89"/>
    </location>
</feature>
<keyword evidence="1" id="KW-0812">Transmembrane</keyword>
<keyword evidence="1" id="KW-1133">Transmembrane helix</keyword>
<feature type="transmembrane region" description="Helical" evidence="1">
    <location>
        <begin position="211"/>
        <end position="232"/>
    </location>
</feature>
<name>A0A2T5IW27_9PROT</name>